<keyword evidence="1" id="KW-0732">Signal</keyword>
<gene>
    <name evidence="2" type="ORF">JJQ90_08870</name>
</gene>
<feature type="signal peptide" evidence="1">
    <location>
        <begin position="1"/>
        <end position="35"/>
    </location>
</feature>
<evidence type="ECO:0000256" key="1">
    <source>
        <dbReference type="SAM" id="SignalP"/>
    </source>
</evidence>
<proteinExistence type="predicted"/>
<feature type="chain" id="PRO_5045757541" description="UrcA family protein" evidence="1">
    <location>
        <begin position="36"/>
        <end position="105"/>
    </location>
</feature>
<name>A0ABS6H555_9PROT</name>
<accession>A0ABS6H555</accession>
<evidence type="ECO:0000313" key="2">
    <source>
        <dbReference type="EMBL" id="MBU8543817.1"/>
    </source>
</evidence>
<evidence type="ECO:0000313" key="3">
    <source>
        <dbReference type="Proteomes" id="UP000689967"/>
    </source>
</evidence>
<sequence length="105" mass="11231">MALPRRAVARCGTMAGMRAFLALWLPILLAGSAAAQSDQPKAPLRVTTDSVGYCRALAARMAELAPRAEADRRLLAEGRQLCDDGHPRAGIAKLRRALRGAQAPR</sequence>
<protein>
    <recommendedName>
        <fullName evidence="4">UrcA family protein</fullName>
    </recommendedName>
</protein>
<keyword evidence="3" id="KW-1185">Reference proteome</keyword>
<evidence type="ECO:0008006" key="4">
    <source>
        <dbReference type="Google" id="ProtNLM"/>
    </source>
</evidence>
<dbReference type="Proteomes" id="UP000689967">
    <property type="component" value="Unassembled WGS sequence"/>
</dbReference>
<dbReference type="EMBL" id="JAERQM010000002">
    <property type="protein sequence ID" value="MBU8543817.1"/>
    <property type="molecule type" value="Genomic_DNA"/>
</dbReference>
<comment type="caution">
    <text evidence="2">The sequence shown here is derived from an EMBL/GenBank/DDBJ whole genome shotgun (WGS) entry which is preliminary data.</text>
</comment>
<organism evidence="2 3">
    <name type="scientific">Falsiroseomonas oleicola</name>
    <dbReference type="NCBI Taxonomy" id="2801474"/>
    <lineage>
        <taxon>Bacteria</taxon>
        <taxon>Pseudomonadati</taxon>
        <taxon>Pseudomonadota</taxon>
        <taxon>Alphaproteobacteria</taxon>
        <taxon>Acetobacterales</taxon>
        <taxon>Roseomonadaceae</taxon>
        <taxon>Falsiroseomonas</taxon>
    </lineage>
</organism>
<reference evidence="2 3" key="1">
    <citation type="submission" date="2021-01" db="EMBL/GenBank/DDBJ databases">
        <title>Roseomonas sp. nov, a bacterium isolated from an oil production mixture in Yumen Oilfield.</title>
        <authorList>
            <person name="Wu D."/>
        </authorList>
    </citation>
    <scope>NUCLEOTIDE SEQUENCE [LARGE SCALE GENOMIC DNA]</scope>
    <source>
        <strain evidence="2 3">ROY-5-3</strain>
    </source>
</reference>
<dbReference type="RefSeq" id="WP_216874461.1">
    <property type="nucleotide sequence ID" value="NZ_JAERQM010000002.1"/>
</dbReference>